<dbReference type="SUPFAM" id="SSF50729">
    <property type="entry name" value="PH domain-like"/>
    <property type="match status" value="1"/>
</dbReference>
<organism evidence="6">
    <name type="scientific">Soboliphyme baturini</name>
    <dbReference type="NCBI Taxonomy" id="241478"/>
    <lineage>
        <taxon>Eukaryota</taxon>
        <taxon>Metazoa</taxon>
        <taxon>Ecdysozoa</taxon>
        <taxon>Nematoda</taxon>
        <taxon>Enoplea</taxon>
        <taxon>Dorylaimia</taxon>
        <taxon>Dioctophymatida</taxon>
        <taxon>Dioctophymatoidea</taxon>
        <taxon>Soboliphymatidae</taxon>
        <taxon>Soboliphyme</taxon>
    </lineage>
</organism>
<gene>
    <name evidence="4" type="ORF">SBAD_LOCUS3557</name>
</gene>
<dbReference type="InterPro" id="IPR001452">
    <property type="entry name" value="SH3_domain"/>
</dbReference>
<dbReference type="PROSITE" id="PS50002">
    <property type="entry name" value="SH3"/>
    <property type="match status" value="1"/>
</dbReference>
<keyword evidence="5" id="KW-1185">Reference proteome</keyword>
<dbReference type="GO" id="GO:0035023">
    <property type="term" value="P:regulation of Rho protein signal transduction"/>
    <property type="evidence" value="ECO:0007669"/>
    <property type="project" value="TreeGrafter"/>
</dbReference>
<dbReference type="SMART" id="SM00326">
    <property type="entry name" value="SH3"/>
    <property type="match status" value="1"/>
</dbReference>
<dbReference type="Proteomes" id="UP000270296">
    <property type="component" value="Unassembled WGS sequence"/>
</dbReference>
<dbReference type="InterPro" id="IPR036028">
    <property type="entry name" value="SH3-like_dom_sf"/>
</dbReference>
<dbReference type="PANTHER" id="PTHR12287">
    <property type="entry name" value="EPIDERMAL GROWTH FACTOR RECEPTOR KINASE SUBSTRATE EPS8-RELATED PROTEIN"/>
    <property type="match status" value="1"/>
</dbReference>
<evidence type="ECO:0000256" key="1">
    <source>
        <dbReference type="ARBA" id="ARBA00022443"/>
    </source>
</evidence>
<reference evidence="6" key="1">
    <citation type="submission" date="2016-06" db="UniProtKB">
        <authorList>
            <consortium name="WormBaseParasite"/>
        </authorList>
    </citation>
    <scope>IDENTIFICATION</scope>
</reference>
<dbReference type="Gene3D" id="2.30.29.30">
    <property type="entry name" value="Pleckstrin-homology domain (PH domain)/Phosphotyrosine-binding domain (PTB)"/>
    <property type="match status" value="1"/>
</dbReference>
<evidence type="ECO:0000313" key="6">
    <source>
        <dbReference type="WBParaSite" id="SBAD_0000372101-mRNA-1"/>
    </source>
</evidence>
<dbReference type="GO" id="GO:0005886">
    <property type="term" value="C:plasma membrane"/>
    <property type="evidence" value="ECO:0007669"/>
    <property type="project" value="TreeGrafter"/>
</dbReference>
<dbReference type="Pfam" id="PF22975">
    <property type="entry name" value="EPS8_2nd"/>
    <property type="match status" value="1"/>
</dbReference>
<sequence>MEQSSAMWAQRMVLRLQPEAIIVEDDNEMAVEQFPLKLITDPTAYTSNDPKDVYNNLLVFVVEQEKGTLSRIPAEMHIFQCCDVSNTLNQCFDDIERFVARIQSAYAAHRELEMIKRQRGKLSGKTQGEGILQMRARLPSQTEFVAILHMFKFCMNLLGKLQDHIHDPTAPELVHILFDPLTVILDACHWALNRNIGYMVVDPSLTPETKALLNGCLNSRERDVWNSLGNPWNLNGYVSQELSRVSLEKERLDFEKEKIAEKQKMIEIEAQKIEVSNVKTSFLLSCLDINIETYFCSYSPGERRTRAPPPVDNSDLAESRQSAFFEELRSGDAMIARVEYDRIGQNAQEMSVTKGEYLEVMNSSKNWWQCRNAYNQVGYVPKTFLTVVEGRGPEYVPPSHSRDYRRPNVADEMHTVAKERIGKYGGYRYF</sequence>
<evidence type="ECO:0000256" key="2">
    <source>
        <dbReference type="PROSITE-ProRule" id="PRU00192"/>
    </source>
</evidence>
<feature type="domain" description="SH3" evidence="3">
    <location>
        <begin position="331"/>
        <end position="390"/>
    </location>
</feature>
<dbReference type="WBParaSite" id="SBAD_0000372101-mRNA-1">
    <property type="protein sequence ID" value="SBAD_0000372101-mRNA-1"/>
    <property type="gene ID" value="SBAD_0000372101"/>
</dbReference>
<reference evidence="4 5" key="2">
    <citation type="submission" date="2018-11" db="EMBL/GenBank/DDBJ databases">
        <authorList>
            <consortium name="Pathogen Informatics"/>
        </authorList>
    </citation>
    <scope>NUCLEOTIDE SEQUENCE [LARGE SCALE GENOMIC DNA]</scope>
</reference>
<dbReference type="SUPFAM" id="SSF50044">
    <property type="entry name" value="SH3-domain"/>
    <property type="match status" value="1"/>
</dbReference>
<protein>
    <submittedName>
        <fullName evidence="6">SH3 domain-containing protein</fullName>
    </submittedName>
</protein>
<evidence type="ECO:0000313" key="4">
    <source>
        <dbReference type="EMBL" id="VDP01565.1"/>
    </source>
</evidence>
<dbReference type="AlphaFoldDB" id="A0A183IIW1"/>
<dbReference type="InterPro" id="IPR039801">
    <property type="entry name" value="EPS8-like"/>
</dbReference>
<dbReference type="GO" id="GO:0003779">
    <property type="term" value="F:actin binding"/>
    <property type="evidence" value="ECO:0007669"/>
    <property type="project" value="TreeGrafter"/>
</dbReference>
<dbReference type="GO" id="GO:0007266">
    <property type="term" value="P:Rho protein signal transduction"/>
    <property type="evidence" value="ECO:0007669"/>
    <property type="project" value="TreeGrafter"/>
</dbReference>
<evidence type="ECO:0000313" key="5">
    <source>
        <dbReference type="Proteomes" id="UP000270296"/>
    </source>
</evidence>
<keyword evidence="1 2" id="KW-0728">SH3 domain</keyword>
<evidence type="ECO:0000259" key="3">
    <source>
        <dbReference type="PROSITE" id="PS50002"/>
    </source>
</evidence>
<dbReference type="EMBL" id="UZAM01007814">
    <property type="protein sequence ID" value="VDP01565.1"/>
    <property type="molecule type" value="Genomic_DNA"/>
</dbReference>
<dbReference type="OrthoDB" id="4680325at2759"/>
<accession>A0A183IIW1</accession>
<dbReference type="PANTHER" id="PTHR12287:SF23">
    <property type="entry name" value="AROUSER, ISOFORM A-RELATED"/>
    <property type="match status" value="1"/>
</dbReference>
<dbReference type="InterPro" id="IPR055093">
    <property type="entry name" value="EPS8_2nd"/>
</dbReference>
<proteinExistence type="predicted"/>
<dbReference type="InterPro" id="IPR011993">
    <property type="entry name" value="PH-like_dom_sf"/>
</dbReference>
<dbReference type="Pfam" id="PF07653">
    <property type="entry name" value="SH3_2"/>
    <property type="match status" value="1"/>
</dbReference>
<name>A0A183IIW1_9BILA</name>
<dbReference type="Gene3D" id="2.30.30.40">
    <property type="entry name" value="SH3 Domains"/>
    <property type="match status" value="1"/>
</dbReference>